<proteinExistence type="inferred from homology"/>
<dbReference type="EC" id="2.7.2.4" evidence="2"/>
<evidence type="ECO:0000256" key="7">
    <source>
        <dbReference type="ARBA" id="ARBA00047872"/>
    </source>
</evidence>
<dbReference type="Pfam" id="PF00696">
    <property type="entry name" value="AA_kinase"/>
    <property type="match status" value="1"/>
</dbReference>
<comment type="similarity">
    <text evidence="1">Belongs to the aspartokinase family.</text>
</comment>
<dbReference type="PANTHER" id="PTHR21499:SF3">
    <property type="entry name" value="ASPARTOKINASE"/>
    <property type="match status" value="1"/>
</dbReference>
<name>A0ABU4AHN6_9HYPH</name>
<comment type="caution">
    <text evidence="10">The sequence shown here is derived from an EMBL/GenBank/DDBJ whole genome shotgun (WGS) entry which is preliminary data.</text>
</comment>
<evidence type="ECO:0000256" key="4">
    <source>
        <dbReference type="ARBA" id="ARBA00022741"/>
    </source>
</evidence>
<dbReference type="EMBL" id="JAWLIP010000002">
    <property type="protein sequence ID" value="MDV6225750.1"/>
    <property type="molecule type" value="Genomic_DNA"/>
</dbReference>
<keyword evidence="11" id="KW-1185">Reference proteome</keyword>
<keyword evidence="3 10" id="KW-0808">Transferase</keyword>
<dbReference type="InterPro" id="IPR036393">
    <property type="entry name" value="AceGlu_kinase-like_sf"/>
</dbReference>
<dbReference type="RefSeq" id="WP_317560706.1">
    <property type="nucleotide sequence ID" value="NZ_JAWLIP010000002.1"/>
</dbReference>
<dbReference type="NCBIfam" id="NF006614">
    <property type="entry name" value="PRK09181.1"/>
    <property type="match status" value="1"/>
</dbReference>
<evidence type="ECO:0000256" key="8">
    <source>
        <dbReference type="SAM" id="MobiDB-lite"/>
    </source>
</evidence>
<protein>
    <recommendedName>
        <fullName evidence="2">aspartate kinase</fullName>
        <ecNumber evidence="2">2.7.2.4</ecNumber>
    </recommendedName>
</protein>
<feature type="region of interest" description="Disordered" evidence="8">
    <location>
        <begin position="1"/>
        <end position="28"/>
    </location>
</feature>
<keyword evidence="6" id="KW-0067">ATP-binding</keyword>
<evidence type="ECO:0000256" key="1">
    <source>
        <dbReference type="ARBA" id="ARBA00010122"/>
    </source>
</evidence>
<evidence type="ECO:0000256" key="3">
    <source>
        <dbReference type="ARBA" id="ARBA00022679"/>
    </source>
</evidence>
<dbReference type="SUPFAM" id="SSF53633">
    <property type="entry name" value="Carbamate kinase-like"/>
    <property type="match status" value="1"/>
</dbReference>
<dbReference type="InterPro" id="IPR045865">
    <property type="entry name" value="ACT-like_dom_sf"/>
</dbReference>
<dbReference type="Gene3D" id="3.40.1160.10">
    <property type="entry name" value="Acetylglutamate kinase-like"/>
    <property type="match status" value="1"/>
</dbReference>
<dbReference type="SUPFAM" id="SSF55021">
    <property type="entry name" value="ACT-like"/>
    <property type="match status" value="1"/>
</dbReference>
<evidence type="ECO:0000259" key="9">
    <source>
        <dbReference type="Pfam" id="PF00696"/>
    </source>
</evidence>
<sequence length="494" mass="54555">MTDRQKEGAADNGRTNQQPLGDHTVEKIGGTSMSRARELLDTILIGKRREDALYNRVFVVSAFGGITDKLLEHKKSGEPGVYALFSHADNEHGWMEALSAVSRAMYAINEKMFDEAADRHASDDFVRERIEGARGCLIDLQRLCSYGHFQLGEHMQTIRELLSALGEAHSANNLALLLRREGVNARFIDLTGWRDETQPSLNERIEQAFDEIDLTRELPIVTGYAQCREGLMREFDRGYSEVTFATIAALTSAREAIIHKEFHLSSADPRLVGTENVRKIGRTNYDVADQLSNMGMEAIHPKAAKKLRQAGVPLRVANAFEPEDPGTLIDAEPATAAGVEMVTGLPVTSLELFEQDMVGVKGYDAAILESLTRHKVRIVSKSSNANSIVHHLEATLKSVRRVERDLAERYPAARITARRAGMVSVIGRDLTGLGVMLEGLKALDETGVEPLASQETGRGVDVQFLVRSEDLEKAVKTLHRAFIEEGEETLRAAA</sequence>
<keyword evidence="4" id="KW-0547">Nucleotide-binding</keyword>
<evidence type="ECO:0000313" key="10">
    <source>
        <dbReference type="EMBL" id="MDV6225750.1"/>
    </source>
</evidence>
<organism evidence="10 11">
    <name type="scientific">Nitratireductor aquimarinus</name>
    <dbReference type="NCBI Taxonomy" id="889300"/>
    <lineage>
        <taxon>Bacteria</taxon>
        <taxon>Pseudomonadati</taxon>
        <taxon>Pseudomonadota</taxon>
        <taxon>Alphaproteobacteria</taxon>
        <taxon>Hyphomicrobiales</taxon>
        <taxon>Phyllobacteriaceae</taxon>
        <taxon>Nitratireductor</taxon>
    </lineage>
</organism>
<feature type="domain" description="Aspartate/glutamate/uridylate kinase" evidence="9">
    <location>
        <begin position="24"/>
        <end position="318"/>
    </location>
</feature>
<evidence type="ECO:0000256" key="5">
    <source>
        <dbReference type="ARBA" id="ARBA00022777"/>
    </source>
</evidence>
<dbReference type="Gene3D" id="3.30.2130.10">
    <property type="entry name" value="VC0802-like"/>
    <property type="match status" value="1"/>
</dbReference>
<keyword evidence="5 10" id="KW-0418">Kinase</keyword>
<evidence type="ECO:0000313" key="11">
    <source>
        <dbReference type="Proteomes" id="UP001185659"/>
    </source>
</evidence>
<dbReference type="InterPro" id="IPR001048">
    <property type="entry name" value="Asp/Glu/Uridylate_kinase"/>
</dbReference>
<dbReference type="GO" id="GO:0004072">
    <property type="term" value="F:aspartate kinase activity"/>
    <property type="evidence" value="ECO:0007669"/>
    <property type="project" value="UniProtKB-EC"/>
</dbReference>
<dbReference type="PANTHER" id="PTHR21499">
    <property type="entry name" value="ASPARTATE KINASE"/>
    <property type="match status" value="1"/>
</dbReference>
<evidence type="ECO:0000256" key="6">
    <source>
        <dbReference type="ARBA" id="ARBA00022840"/>
    </source>
</evidence>
<dbReference type="Proteomes" id="UP001185659">
    <property type="component" value="Unassembled WGS sequence"/>
</dbReference>
<evidence type="ECO:0000256" key="2">
    <source>
        <dbReference type="ARBA" id="ARBA00013059"/>
    </source>
</evidence>
<reference evidence="10 11" key="1">
    <citation type="submission" date="2023-10" db="EMBL/GenBank/DDBJ databases">
        <authorList>
            <person name="Venkata Ramana C."/>
            <person name="Sasikala C."/>
            <person name="Dhurka M."/>
        </authorList>
    </citation>
    <scope>NUCLEOTIDE SEQUENCE [LARGE SCALE GENOMIC DNA]</scope>
    <source>
        <strain evidence="10 11">KCTC 32151</strain>
    </source>
</reference>
<comment type="catalytic activity">
    <reaction evidence="7">
        <text>L-aspartate + ATP = 4-phospho-L-aspartate + ADP</text>
        <dbReference type="Rhea" id="RHEA:23776"/>
        <dbReference type="ChEBI" id="CHEBI:29991"/>
        <dbReference type="ChEBI" id="CHEBI:30616"/>
        <dbReference type="ChEBI" id="CHEBI:57535"/>
        <dbReference type="ChEBI" id="CHEBI:456216"/>
        <dbReference type="EC" id="2.7.2.4"/>
    </reaction>
</comment>
<accession>A0ABU4AHN6</accession>
<gene>
    <name evidence="10" type="ORF">R2G56_05575</name>
</gene>